<dbReference type="STRING" id="1727163.AO498_02590"/>
<dbReference type="EMBL" id="CP012836">
    <property type="protein sequence ID" value="AMQ55270.1"/>
    <property type="molecule type" value="Genomic_DNA"/>
</dbReference>
<protein>
    <recommendedName>
        <fullName evidence="1">Calcineurin-like phosphoesterase domain-containing protein</fullName>
    </recommendedName>
</protein>
<accession>A0A142EJG5</accession>
<organism evidence="2 3">
    <name type="scientific">Algoriphagus sanaruensis</name>
    <dbReference type="NCBI Taxonomy" id="1727163"/>
    <lineage>
        <taxon>Bacteria</taxon>
        <taxon>Pseudomonadati</taxon>
        <taxon>Bacteroidota</taxon>
        <taxon>Cytophagia</taxon>
        <taxon>Cytophagales</taxon>
        <taxon>Cyclobacteriaceae</taxon>
        <taxon>Algoriphagus</taxon>
    </lineage>
</organism>
<dbReference type="GO" id="GO:0016787">
    <property type="term" value="F:hydrolase activity"/>
    <property type="evidence" value="ECO:0007669"/>
    <property type="project" value="InterPro"/>
</dbReference>
<keyword evidence="3" id="KW-1185">Reference proteome</keyword>
<proteinExistence type="predicted"/>
<evidence type="ECO:0000313" key="2">
    <source>
        <dbReference type="EMBL" id="AMQ55270.1"/>
    </source>
</evidence>
<name>A0A142EJG5_9BACT</name>
<dbReference type="PANTHER" id="PTHR43143">
    <property type="entry name" value="METALLOPHOSPHOESTERASE, CALCINEURIN SUPERFAMILY"/>
    <property type="match status" value="1"/>
</dbReference>
<dbReference type="PANTHER" id="PTHR43143:SF1">
    <property type="entry name" value="SERINE_THREONINE-PROTEIN PHOSPHATASE CPPED1"/>
    <property type="match status" value="1"/>
</dbReference>
<dbReference type="AlphaFoldDB" id="A0A142EJG5"/>
<dbReference type="Gene3D" id="3.60.21.10">
    <property type="match status" value="1"/>
</dbReference>
<dbReference type="PROSITE" id="PS51257">
    <property type="entry name" value="PROKAR_LIPOPROTEIN"/>
    <property type="match status" value="1"/>
</dbReference>
<dbReference type="SUPFAM" id="SSF56300">
    <property type="entry name" value="Metallo-dependent phosphatases"/>
    <property type="match status" value="1"/>
</dbReference>
<evidence type="ECO:0000313" key="3">
    <source>
        <dbReference type="Proteomes" id="UP000073816"/>
    </source>
</evidence>
<gene>
    <name evidence="2" type="ORF">AO498_02590</name>
</gene>
<dbReference type="InterPro" id="IPR051918">
    <property type="entry name" value="STPP_CPPED1"/>
</dbReference>
<dbReference type="InterPro" id="IPR029052">
    <property type="entry name" value="Metallo-depent_PP-like"/>
</dbReference>
<dbReference type="Proteomes" id="UP000073816">
    <property type="component" value="Chromosome"/>
</dbReference>
<feature type="domain" description="Calcineurin-like phosphoesterase" evidence="1">
    <location>
        <begin position="85"/>
        <end position="272"/>
    </location>
</feature>
<dbReference type="KEGG" id="alm:AO498_02590"/>
<dbReference type="InterPro" id="IPR004843">
    <property type="entry name" value="Calcineurin-like_PHP"/>
</dbReference>
<dbReference type="Pfam" id="PF00149">
    <property type="entry name" value="Metallophos"/>
    <property type="match status" value="1"/>
</dbReference>
<sequence length="343" mass="39265">MKPYQLPEYLKITFKPLLGMLSILLFFSCKESTPFFIHDLTGEAKPWNKETFDNAPDKFSFIVHSDLTGGERPRIYDVAIAQMNLLRPEFIVNVGDLIEGGSPDSSSWKTQWDSFDFRANQAKAPVFYTGGNHDLTGNFAQGIWKMRRGKNYYHFLYQNTLFLILDSEDHGPERNNEIEQIRNEGISILNEKGEEAYAQSAYANLPERKWGNISESQRDYFLSVLEKNPKVKWTFILVHKPLWENPKPGRFAEIEEKLKGRNYTVFNGHTHTFRPMQRNGMDYINLATTGGGQNNSYGRSMDHFLWVTVDNSGVNIANLLMEGVLDKSGQIPAGGDTLVFEKK</sequence>
<dbReference type="RefSeq" id="WP_067543387.1">
    <property type="nucleotide sequence ID" value="NZ_CP012836.1"/>
</dbReference>
<evidence type="ECO:0000259" key="1">
    <source>
        <dbReference type="Pfam" id="PF00149"/>
    </source>
</evidence>
<reference evidence="2 3" key="2">
    <citation type="journal article" date="2016" name="Genome Announc.">
        <title>Complete Genome Sequence of Algoriphagus sp. Strain M8-2, Isolated from a Brackish Lake.</title>
        <authorList>
            <person name="Muraguchi Y."/>
            <person name="Kushimoto K."/>
            <person name="Ohtsubo Y."/>
            <person name="Suzuki T."/>
            <person name="Dohra H."/>
            <person name="Kimbara K."/>
            <person name="Shintani M."/>
        </authorList>
    </citation>
    <scope>NUCLEOTIDE SEQUENCE [LARGE SCALE GENOMIC DNA]</scope>
    <source>
        <strain evidence="2 3">M8-2</strain>
    </source>
</reference>
<dbReference type="PATRIC" id="fig|1727163.4.peg.542"/>
<dbReference type="OrthoDB" id="9816081at2"/>
<reference evidence="3" key="1">
    <citation type="submission" date="2015-09" db="EMBL/GenBank/DDBJ databases">
        <title>Complete sequence of Algoriphagus sp. M8-2.</title>
        <authorList>
            <person name="Shintani M."/>
        </authorList>
    </citation>
    <scope>NUCLEOTIDE SEQUENCE [LARGE SCALE GENOMIC DNA]</scope>
    <source>
        <strain evidence="3">M8-2</strain>
    </source>
</reference>